<proteinExistence type="predicted"/>
<sequence>MFSVCQFEGCLFFCPLVGLSRLLFGHVKRIMLHMSFESSCCFSDGRTASSPAYPFRPNGTTHFDVIHFSSFSPSTMSYLQHPPLRPPPTSASTSMQSMSCLLSSGLIDTSPHTLRLSVCLARDILHLNR</sequence>
<protein>
    <submittedName>
        <fullName evidence="1">Uncharacterized protein</fullName>
    </submittedName>
</protein>
<evidence type="ECO:0000313" key="1">
    <source>
        <dbReference type="EMBL" id="VEL25467.1"/>
    </source>
</evidence>
<dbReference type="Proteomes" id="UP000784294">
    <property type="component" value="Unassembled WGS sequence"/>
</dbReference>
<reference evidence="1" key="1">
    <citation type="submission" date="2018-11" db="EMBL/GenBank/DDBJ databases">
        <authorList>
            <consortium name="Pathogen Informatics"/>
        </authorList>
    </citation>
    <scope>NUCLEOTIDE SEQUENCE</scope>
</reference>
<gene>
    <name evidence="1" type="ORF">PXEA_LOCUS18907</name>
</gene>
<accession>A0A3S5AU95</accession>
<keyword evidence="2" id="KW-1185">Reference proteome</keyword>
<dbReference type="EMBL" id="CAAALY010074127">
    <property type="protein sequence ID" value="VEL25467.1"/>
    <property type="molecule type" value="Genomic_DNA"/>
</dbReference>
<evidence type="ECO:0000313" key="2">
    <source>
        <dbReference type="Proteomes" id="UP000784294"/>
    </source>
</evidence>
<organism evidence="1 2">
    <name type="scientific">Protopolystoma xenopodis</name>
    <dbReference type="NCBI Taxonomy" id="117903"/>
    <lineage>
        <taxon>Eukaryota</taxon>
        <taxon>Metazoa</taxon>
        <taxon>Spiralia</taxon>
        <taxon>Lophotrochozoa</taxon>
        <taxon>Platyhelminthes</taxon>
        <taxon>Monogenea</taxon>
        <taxon>Polyopisthocotylea</taxon>
        <taxon>Polystomatidea</taxon>
        <taxon>Polystomatidae</taxon>
        <taxon>Protopolystoma</taxon>
    </lineage>
</organism>
<dbReference type="AlphaFoldDB" id="A0A3S5AU95"/>
<name>A0A3S5AU95_9PLAT</name>
<comment type="caution">
    <text evidence="1">The sequence shown here is derived from an EMBL/GenBank/DDBJ whole genome shotgun (WGS) entry which is preliminary data.</text>
</comment>